<dbReference type="Pfam" id="PF14525">
    <property type="entry name" value="AraC_binding_2"/>
    <property type="match status" value="1"/>
</dbReference>
<feature type="region of interest" description="Disordered" evidence="4">
    <location>
        <begin position="316"/>
        <end position="353"/>
    </location>
</feature>
<evidence type="ECO:0000256" key="3">
    <source>
        <dbReference type="ARBA" id="ARBA00023163"/>
    </source>
</evidence>
<keyword evidence="7" id="KW-1185">Reference proteome</keyword>
<feature type="compositionally biased region" description="Low complexity" evidence="4">
    <location>
        <begin position="332"/>
        <end position="353"/>
    </location>
</feature>
<dbReference type="Pfam" id="PF12833">
    <property type="entry name" value="HTH_18"/>
    <property type="match status" value="1"/>
</dbReference>
<dbReference type="Gene3D" id="1.10.10.60">
    <property type="entry name" value="Homeodomain-like"/>
    <property type="match status" value="1"/>
</dbReference>
<dbReference type="Proteomes" id="UP001550850">
    <property type="component" value="Unassembled WGS sequence"/>
</dbReference>
<organism evidence="6 7">
    <name type="scientific">Streptomyces fragilis</name>
    <dbReference type="NCBI Taxonomy" id="67301"/>
    <lineage>
        <taxon>Bacteria</taxon>
        <taxon>Bacillati</taxon>
        <taxon>Actinomycetota</taxon>
        <taxon>Actinomycetes</taxon>
        <taxon>Kitasatosporales</taxon>
        <taxon>Streptomycetaceae</taxon>
        <taxon>Streptomyces</taxon>
    </lineage>
</organism>
<gene>
    <name evidence="6" type="ORF">AB0E65_16515</name>
</gene>
<keyword evidence="2" id="KW-0238">DNA-binding</keyword>
<dbReference type="PANTHER" id="PTHR46796">
    <property type="entry name" value="HTH-TYPE TRANSCRIPTIONAL ACTIVATOR RHAS-RELATED"/>
    <property type="match status" value="1"/>
</dbReference>
<dbReference type="SMART" id="SM00342">
    <property type="entry name" value="HTH_ARAC"/>
    <property type="match status" value="1"/>
</dbReference>
<dbReference type="SUPFAM" id="SSF46689">
    <property type="entry name" value="Homeodomain-like"/>
    <property type="match status" value="1"/>
</dbReference>
<feature type="domain" description="HTH araC/xylS-type" evidence="5">
    <location>
        <begin position="217"/>
        <end position="318"/>
    </location>
</feature>
<evidence type="ECO:0000256" key="1">
    <source>
        <dbReference type="ARBA" id="ARBA00023015"/>
    </source>
</evidence>
<name>A0ABV2YJA6_9ACTN</name>
<comment type="caution">
    <text evidence="6">The sequence shown here is derived from an EMBL/GenBank/DDBJ whole genome shotgun (WGS) entry which is preliminary data.</text>
</comment>
<proteinExistence type="predicted"/>
<dbReference type="RefSeq" id="WP_159105697.1">
    <property type="nucleotide sequence ID" value="NZ_BEVZ01000006.1"/>
</dbReference>
<keyword evidence="3" id="KW-0804">Transcription</keyword>
<accession>A0ABV2YJA6</accession>
<evidence type="ECO:0000313" key="7">
    <source>
        <dbReference type="Proteomes" id="UP001550850"/>
    </source>
</evidence>
<dbReference type="EMBL" id="JBEZUR010000023">
    <property type="protein sequence ID" value="MEU3555799.1"/>
    <property type="molecule type" value="Genomic_DNA"/>
</dbReference>
<evidence type="ECO:0000256" key="4">
    <source>
        <dbReference type="SAM" id="MobiDB-lite"/>
    </source>
</evidence>
<keyword evidence="1" id="KW-0805">Transcription regulation</keyword>
<evidence type="ECO:0000259" key="5">
    <source>
        <dbReference type="PROSITE" id="PS01124"/>
    </source>
</evidence>
<dbReference type="PANTHER" id="PTHR46796:SF6">
    <property type="entry name" value="ARAC SUBFAMILY"/>
    <property type="match status" value="1"/>
</dbReference>
<dbReference type="InterPro" id="IPR035418">
    <property type="entry name" value="AraC-bd_2"/>
</dbReference>
<protein>
    <submittedName>
        <fullName evidence="6">Helix-turn-helix domain-containing protein</fullName>
    </submittedName>
</protein>
<evidence type="ECO:0000256" key="2">
    <source>
        <dbReference type="ARBA" id="ARBA00023125"/>
    </source>
</evidence>
<dbReference type="InterPro" id="IPR050204">
    <property type="entry name" value="AraC_XylS_family_regulators"/>
</dbReference>
<sequence>MRTVIDLEALPCPERADAWEEAVSRAVLPVTCRFLDPEDRRGRLVSMPLGCGGLVEATHSAMTVERTRRLIRRDDPEVYELVLVTHGGQGVEQLRRQALVRPGEMVLCDSSGPLTARTAVTARLSGALVLRLPQQLVRLPGARLRDLLAVPLPMTSGLGKVLAGLLRGLVDEYTSLSPHDLTRTGQSAVDLATAVLGHFADTDAQLAPDSRRRVLFMKCAALVERHLADPALSPAVVARALGISLRYLQLVFQDQGTTPSTFILERRLARCRRDLADPALHSVPVHAIGARWGFPRSSEFSRAFRKREGVPPGGYRLLVRGSGVGEEGDGGASPRRGGPAGSAAGARVSPAPA</sequence>
<dbReference type="PROSITE" id="PS01124">
    <property type="entry name" value="HTH_ARAC_FAMILY_2"/>
    <property type="match status" value="1"/>
</dbReference>
<dbReference type="InterPro" id="IPR009057">
    <property type="entry name" value="Homeodomain-like_sf"/>
</dbReference>
<dbReference type="InterPro" id="IPR018060">
    <property type="entry name" value="HTH_AraC"/>
</dbReference>
<evidence type="ECO:0000313" key="6">
    <source>
        <dbReference type="EMBL" id="MEU3555799.1"/>
    </source>
</evidence>
<reference evidence="6 7" key="1">
    <citation type="submission" date="2024-06" db="EMBL/GenBank/DDBJ databases">
        <title>The Natural Products Discovery Center: Release of the First 8490 Sequenced Strains for Exploring Actinobacteria Biosynthetic Diversity.</title>
        <authorList>
            <person name="Kalkreuter E."/>
            <person name="Kautsar S.A."/>
            <person name="Yang D."/>
            <person name="Bader C.D."/>
            <person name="Teijaro C.N."/>
            <person name="Fluegel L."/>
            <person name="Davis C.M."/>
            <person name="Simpson J.R."/>
            <person name="Lauterbach L."/>
            <person name="Steele A.D."/>
            <person name="Gui C."/>
            <person name="Meng S."/>
            <person name="Li G."/>
            <person name="Viehrig K."/>
            <person name="Ye F."/>
            <person name="Su P."/>
            <person name="Kiefer A.F."/>
            <person name="Nichols A."/>
            <person name="Cepeda A.J."/>
            <person name="Yan W."/>
            <person name="Fan B."/>
            <person name="Jiang Y."/>
            <person name="Adhikari A."/>
            <person name="Zheng C.-J."/>
            <person name="Schuster L."/>
            <person name="Cowan T.M."/>
            <person name="Smanski M.J."/>
            <person name="Chevrette M.G."/>
            <person name="De Carvalho L.P.S."/>
            <person name="Shen B."/>
        </authorList>
    </citation>
    <scope>NUCLEOTIDE SEQUENCE [LARGE SCALE GENOMIC DNA]</scope>
    <source>
        <strain evidence="6 7">NPDC038104</strain>
    </source>
</reference>